<name>A0A8J7WU96_9ACTN</name>
<dbReference type="PANTHER" id="PTHR18964">
    <property type="entry name" value="ROK (REPRESSOR, ORF, KINASE) FAMILY"/>
    <property type="match status" value="1"/>
</dbReference>
<reference evidence="2" key="1">
    <citation type="submission" date="2021-04" db="EMBL/GenBank/DDBJ databases">
        <title>Genome based classification of Actinospica acidithermotolerans sp. nov., an actinobacterium isolated from an Indonesian hot spring.</title>
        <authorList>
            <person name="Kusuma A.B."/>
            <person name="Putra K.E."/>
            <person name="Nafisah S."/>
            <person name="Loh J."/>
            <person name="Nouioui I."/>
            <person name="Goodfellow M."/>
        </authorList>
    </citation>
    <scope>NUCLEOTIDE SEQUENCE</scope>
    <source>
        <strain evidence="2">DSM 45618</strain>
    </source>
</reference>
<gene>
    <name evidence="2" type="ORF">KGA66_19550</name>
</gene>
<comment type="caution">
    <text evidence="2">The sequence shown here is derived from an EMBL/GenBank/DDBJ whole genome shotgun (WGS) entry which is preliminary data.</text>
</comment>
<protein>
    <submittedName>
        <fullName evidence="2">ROK family protein</fullName>
    </submittedName>
</protein>
<evidence type="ECO:0000256" key="1">
    <source>
        <dbReference type="ARBA" id="ARBA00006479"/>
    </source>
</evidence>
<dbReference type="PANTHER" id="PTHR18964:SF169">
    <property type="entry name" value="N-ACETYLMANNOSAMINE KINASE"/>
    <property type="match status" value="1"/>
</dbReference>
<dbReference type="PROSITE" id="PS01125">
    <property type="entry name" value="ROK"/>
    <property type="match status" value="1"/>
</dbReference>
<organism evidence="2 3">
    <name type="scientific">Actinocrinis puniceicyclus</name>
    <dbReference type="NCBI Taxonomy" id="977794"/>
    <lineage>
        <taxon>Bacteria</taxon>
        <taxon>Bacillati</taxon>
        <taxon>Actinomycetota</taxon>
        <taxon>Actinomycetes</taxon>
        <taxon>Catenulisporales</taxon>
        <taxon>Actinospicaceae</taxon>
        <taxon>Actinocrinis</taxon>
    </lineage>
</organism>
<dbReference type="Proteomes" id="UP000677913">
    <property type="component" value="Unassembled WGS sequence"/>
</dbReference>
<evidence type="ECO:0000313" key="3">
    <source>
        <dbReference type="Proteomes" id="UP000677913"/>
    </source>
</evidence>
<dbReference type="EMBL" id="JAGSXH010000075">
    <property type="protein sequence ID" value="MBS2965254.1"/>
    <property type="molecule type" value="Genomic_DNA"/>
</dbReference>
<dbReference type="InterPro" id="IPR049874">
    <property type="entry name" value="ROK_cs"/>
</dbReference>
<dbReference type="InterPro" id="IPR000600">
    <property type="entry name" value="ROK"/>
</dbReference>
<keyword evidence="3" id="KW-1185">Reference proteome</keyword>
<sequence>MAAIDIGGTKIAGALVDAAGLLTRHTVVDTPATGTADEVMAAVARVADAVLRSAEGERVTAVGIGSAGPVDISRGSVSPVNIAGWRDFPLVERVRALPVVGGRRVVLGGDGVALAAAEHWLGAARPYSNALCMTVSTGVGGGLILGGAVYHGPTGNAGHIGHLSVAVDGESCPCGGRGCVETMASGPAIARRALSEGWDPPGADRSAKAVAAAARAGDPVALAAFDHAARALAAGVAATAALVEIEAVVVGGGVAKTGDLLLEPLRRHLKEYASLPFAAGVVVVPAQRGTDAGLIGAAHLARGASGDSAA</sequence>
<dbReference type="SUPFAM" id="SSF53067">
    <property type="entry name" value="Actin-like ATPase domain"/>
    <property type="match status" value="1"/>
</dbReference>
<evidence type="ECO:0000313" key="2">
    <source>
        <dbReference type="EMBL" id="MBS2965254.1"/>
    </source>
</evidence>
<proteinExistence type="inferred from homology"/>
<comment type="similarity">
    <text evidence="1">Belongs to the ROK (NagC/XylR) family.</text>
</comment>
<dbReference type="InterPro" id="IPR043129">
    <property type="entry name" value="ATPase_NBD"/>
</dbReference>
<accession>A0A8J7WU96</accession>
<dbReference type="Gene3D" id="3.30.420.40">
    <property type="match status" value="2"/>
</dbReference>
<dbReference type="AlphaFoldDB" id="A0A8J7WU96"/>
<dbReference type="Pfam" id="PF00480">
    <property type="entry name" value="ROK"/>
    <property type="match status" value="1"/>
</dbReference>